<evidence type="ECO:0000256" key="3">
    <source>
        <dbReference type="ARBA" id="ARBA00022485"/>
    </source>
</evidence>
<dbReference type="EC" id="2.7.7.7" evidence="2"/>
<sequence>MLCRFTPAYFGTSTGGSLEDLGVLKGPAHKQQRRAEGFGARGLEPTDGATSHAQEELVVMVLDVVEESSGRFLVWGADARGASALLCVADFEPYFYIAGPHDQAGREVDLDEVALDRIRRALNGQLPQDCQLRRLEAVKKLPVMYYRPDEPAPSVFVQLFMAPGASTKKAAAAVGKALASGALHHSGWAWADVAGYEAEVNLLQRFLVDTGLASGAWAHVPPAMPGRPGYEAVPPGQRISSCAVEAGAPWRSLQALTPDATQLAPGADWAPQPYMVGKRESAQWRAGMELARQGDIANLRVVTIDVVSAPADGAPRVPVSSHDPVVAITCLVMRADALSTGEAAAAPAAPVVPAAAADLAPIGGGDDEDDDGVGGIAHGGGAGGSPAPYPLEGPNSITDPDAAPSKQPSEGSGIEAVVFTWAAGGAPGVLQRPGVGGADVRRFPDEAAMLAAWQAWLLNVDPDVLAIFQVRDTLGALAERFAALRPNGTPGLVLSRLGRRAARPLALKRVVQYSPAWVKSQSRMASTSNQETFRVERVEGRLVLDVLRHALTACSLASFSLADCAQSLLGQRLELLPPAALAALAGMPGRTAPPVTPAQLAGRKEAAGEAAAVRCARLAQYTLRRARVVAALLGRLATLPEAMELARATGLTVSQVLYNAQMIRTWSLLLRSAQRSGYVVNGRQDAVPLAESPYLMHPVENRTAALYKTPVAILDFASLYPSLYRAYNMCYTTLLHADDSAALDPALVTTTPAGYRFVKPEVRAGLLPGILAALIAARAATRAELKATRALVQRQVLDSRQKALKLAANALYGFTGAQASPLQCVPLADSCLALGAASCSAAVEALHAAAANGALGDQGRDARVVYGQTDSLFINFPSASAEQAMALGRKAAAVVSARFPPVMELKFEAVCCPFLLLHVNRYAGRAFEKEADLEGPGALMVKGLKSMWRQAAPVVRRTLHGCLQRILMQDDAQAAVAFAEGEIRRLLSGRMYLSDLIMTGGLWRITGQQVERAAEAEDVGAAGGKAAEEDVRGPHASLAVRLQQRDPGRSFVLGERIPYVLLPGPATQDEAAEEPLAAAKAGLQGDLELYWKNKLLRPLSELLKPCLPNGDVQELLSGPHTRVRVDVATSPVQGGGIVSPKGKGRGGAGRQTGMMQFFKGTLKCLSCKRAMPGRGNAAKGPPLCDDCAAEEGAAARVWLSLLREANQLEARHCAAHALCARCHSGGLMGPVLCENGECDVLYARLGAQTRLSALLPSIERMVSIDW</sequence>
<organism evidence="12 13">
    <name type="scientific">Elliptochloris bilobata</name>
    <dbReference type="NCBI Taxonomy" id="381761"/>
    <lineage>
        <taxon>Eukaryota</taxon>
        <taxon>Viridiplantae</taxon>
        <taxon>Chlorophyta</taxon>
        <taxon>core chlorophytes</taxon>
        <taxon>Trebouxiophyceae</taxon>
        <taxon>Trebouxiophyceae incertae sedis</taxon>
        <taxon>Elliptochloris clade</taxon>
        <taxon>Elliptochloris</taxon>
    </lineage>
</organism>
<keyword evidence="5" id="KW-0548">Nucleotidyltransferase</keyword>
<evidence type="ECO:0000256" key="9">
    <source>
        <dbReference type="SAM" id="MobiDB-lite"/>
    </source>
</evidence>
<dbReference type="InterPro" id="IPR025687">
    <property type="entry name" value="Znf-C4pol"/>
</dbReference>
<dbReference type="Gene3D" id="3.30.420.10">
    <property type="entry name" value="Ribonuclease H-like superfamily/Ribonuclease H"/>
    <property type="match status" value="1"/>
</dbReference>
<dbReference type="PANTHER" id="PTHR10322">
    <property type="entry name" value="DNA POLYMERASE CATALYTIC SUBUNIT"/>
    <property type="match status" value="1"/>
</dbReference>
<dbReference type="InterPro" id="IPR006172">
    <property type="entry name" value="DNA-dir_DNA_pol_B"/>
</dbReference>
<keyword evidence="3" id="KW-0004">4Fe-4S</keyword>
<dbReference type="PANTHER" id="PTHR10322:SF35">
    <property type="entry name" value="DNA-DIRECTED DNA POLYMERASE"/>
    <property type="match status" value="1"/>
</dbReference>
<keyword evidence="6" id="KW-0239">DNA-directed DNA polymerase</keyword>
<dbReference type="EMBL" id="JALJOU010000011">
    <property type="protein sequence ID" value="KAK9840977.1"/>
    <property type="molecule type" value="Genomic_DNA"/>
</dbReference>
<dbReference type="GO" id="GO:0006297">
    <property type="term" value="P:nucleotide-excision repair, DNA gap filling"/>
    <property type="evidence" value="ECO:0007669"/>
    <property type="project" value="TreeGrafter"/>
</dbReference>
<dbReference type="InterPro" id="IPR012337">
    <property type="entry name" value="RNaseH-like_sf"/>
</dbReference>
<keyword evidence="3" id="KW-0408">Iron</keyword>
<dbReference type="GO" id="GO:0043625">
    <property type="term" value="C:delta DNA polymerase complex"/>
    <property type="evidence" value="ECO:0007669"/>
    <property type="project" value="TreeGrafter"/>
</dbReference>
<feature type="region of interest" description="Disordered" evidence="9">
    <location>
        <begin position="360"/>
        <end position="410"/>
    </location>
</feature>
<dbReference type="InterPro" id="IPR050240">
    <property type="entry name" value="DNA_pol_type-B"/>
</dbReference>
<keyword evidence="3" id="KW-0479">Metal-binding</keyword>
<dbReference type="GO" id="GO:0008296">
    <property type="term" value="F:3'-5'-DNA exonuclease activity"/>
    <property type="evidence" value="ECO:0007669"/>
    <property type="project" value="TreeGrafter"/>
</dbReference>
<evidence type="ECO:0000256" key="2">
    <source>
        <dbReference type="ARBA" id="ARBA00012417"/>
    </source>
</evidence>
<dbReference type="Gene3D" id="3.90.1600.10">
    <property type="entry name" value="Palm domain of DNA polymerase"/>
    <property type="match status" value="1"/>
</dbReference>
<keyword evidence="4" id="KW-0808">Transferase</keyword>
<dbReference type="PRINTS" id="PR00106">
    <property type="entry name" value="DNAPOLB"/>
</dbReference>
<dbReference type="Pfam" id="PF00136">
    <property type="entry name" value="DNA_pol_B"/>
    <property type="match status" value="1"/>
</dbReference>
<comment type="catalytic activity">
    <reaction evidence="8">
        <text>DNA(n) + a 2'-deoxyribonucleoside 5'-triphosphate = DNA(n+1) + diphosphate</text>
        <dbReference type="Rhea" id="RHEA:22508"/>
        <dbReference type="Rhea" id="RHEA-COMP:17339"/>
        <dbReference type="Rhea" id="RHEA-COMP:17340"/>
        <dbReference type="ChEBI" id="CHEBI:33019"/>
        <dbReference type="ChEBI" id="CHEBI:61560"/>
        <dbReference type="ChEBI" id="CHEBI:173112"/>
        <dbReference type="EC" id="2.7.7.7"/>
    </reaction>
</comment>
<feature type="domain" description="C4-type zinc-finger of DNA polymerase delta" evidence="11">
    <location>
        <begin position="1164"/>
        <end position="1244"/>
    </location>
</feature>
<dbReference type="SUPFAM" id="SSF56672">
    <property type="entry name" value="DNA/RNA polymerases"/>
    <property type="match status" value="1"/>
</dbReference>
<evidence type="ECO:0000256" key="1">
    <source>
        <dbReference type="ARBA" id="ARBA00005755"/>
    </source>
</evidence>
<evidence type="ECO:0000259" key="10">
    <source>
        <dbReference type="Pfam" id="PF00136"/>
    </source>
</evidence>
<feature type="compositionally biased region" description="Gly residues" evidence="9">
    <location>
        <begin position="373"/>
        <end position="384"/>
    </location>
</feature>
<dbReference type="SMART" id="SM00486">
    <property type="entry name" value="POLBc"/>
    <property type="match status" value="1"/>
</dbReference>
<dbReference type="GO" id="GO:0000166">
    <property type="term" value="F:nucleotide binding"/>
    <property type="evidence" value="ECO:0007669"/>
    <property type="project" value="InterPro"/>
</dbReference>
<dbReference type="GO" id="GO:0003887">
    <property type="term" value="F:DNA-directed DNA polymerase activity"/>
    <property type="evidence" value="ECO:0007669"/>
    <property type="project" value="UniProtKB-KW"/>
</dbReference>
<evidence type="ECO:0000259" key="11">
    <source>
        <dbReference type="Pfam" id="PF14260"/>
    </source>
</evidence>
<dbReference type="InterPro" id="IPR036397">
    <property type="entry name" value="RNaseH_sf"/>
</dbReference>
<dbReference type="Gene3D" id="1.10.132.60">
    <property type="entry name" value="DNA polymerase family B, C-terminal domain"/>
    <property type="match status" value="1"/>
</dbReference>
<keyword evidence="3" id="KW-0411">Iron-sulfur</keyword>
<protein>
    <recommendedName>
        <fullName evidence="2">DNA-directed DNA polymerase</fullName>
        <ecNumber evidence="2">2.7.7.7</ecNumber>
    </recommendedName>
</protein>
<dbReference type="AlphaFoldDB" id="A0AAW1S5S4"/>
<dbReference type="GO" id="GO:0003677">
    <property type="term" value="F:DNA binding"/>
    <property type="evidence" value="ECO:0007669"/>
    <property type="project" value="UniProtKB-KW"/>
</dbReference>
<dbReference type="Gene3D" id="3.30.342.10">
    <property type="entry name" value="DNA Polymerase, chain B, domain 1"/>
    <property type="match status" value="1"/>
</dbReference>
<keyword evidence="7" id="KW-0238">DNA-binding</keyword>
<evidence type="ECO:0000256" key="6">
    <source>
        <dbReference type="ARBA" id="ARBA00022932"/>
    </source>
</evidence>
<comment type="caution">
    <text evidence="12">The sequence shown here is derived from an EMBL/GenBank/DDBJ whole genome shotgun (WGS) entry which is preliminary data.</text>
</comment>
<name>A0AAW1S5S4_9CHLO</name>
<dbReference type="Proteomes" id="UP001445335">
    <property type="component" value="Unassembled WGS sequence"/>
</dbReference>
<dbReference type="GO" id="GO:0006287">
    <property type="term" value="P:base-excision repair, gap-filling"/>
    <property type="evidence" value="ECO:0007669"/>
    <property type="project" value="TreeGrafter"/>
</dbReference>
<dbReference type="InterPro" id="IPR006134">
    <property type="entry name" value="DNA-dir_DNA_pol_B_multi_dom"/>
</dbReference>
<comment type="similarity">
    <text evidence="1">Belongs to the DNA polymerase type-B family.</text>
</comment>
<feature type="domain" description="DNA-directed DNA polymerase family B multifunctional" evidence="10">
    <location>
        <begin position="652"/>
        <end position="1105"/>
    </location>
</feature>
<dbReference type="InterPro" id="IPR043502">
    <property type="entry name" value="DNA/RNA_pol_sf"/>
</dbReference>
<dbReference type="GO" id="GO:0051539">
    <property type="term" value="F:4 iron, 4 sulfur cluster binding"/>
    <property type="evidence" value="ECO:0007669"/>
    <property type="project" value="UniProtKB-KW"/>
</dbReference>
<keyword evidence="13" id="KW-1185">Reference proteome</keyword>
<evidence type="ECO:0000256" key="4">
    <source>
        <dbReference type="ARBA" id="ARBA00022679"/>
    </source>
</evidence>
<dbReference type="Gene3D" id="1.10.287.690">
    <property type="entry name" value="Helix hairpin bin"/>
    <property type="match status" value="1"/>
</dbReference>
<accession>A0AAW1S5S4</accession>
<dbReference type="InterPro" id="IPR023211">
    <property type="entry name" value="DNA_pol_palm_dom_sf"/>
</dbReference>
<evidence type="ECO:0000256" key="5">
    <source>
        <dbReference type="ARBA" id="ARBA00022695"/>
    </source>
</evidence>
<dbReference type="InterPro" id="IPR042087">
    <property type="entry name" value="DNA_pol_B_thumb"/>
</dbReference>
<proteinExistence type="inferred from homology"/>
<dbReference type="GO" id="GO:0045004">
    <property type="term" value="P:DNA replication proofreading"/>
    <property type="evidence" value="ECO:0007669"/>
    <property type="project" value="TreeGrafter"/>
</dbReference>
<reference evidence="12 13" key="1">
    <citation type="journal article" date="2024" name="Nat. Commun.">
        <title>Phylogenomics reveals the evolutionary origins of lichenization in chlorophyte algae.</title>
        <authorList>
            <person name="Puginier C."/>
            <person name="Libourel C."/>
            <person name="Otte J."/>
            <person name="Skaloud P."/>
            <person name="Haon M."/>
            <person name="Grisel S."/>
            <person name="Petersen M."/>
            <person name="Berrin J.G."/>
            <person name="Delaux P.M."/>
            <person name="Dal Grande F."/>
            <person name="Keller J."/>
        </authorList>
    </citation>
    <scope>NUCLEOTIDE SEQUENCE [LARGE SCALE GENOMIC DNA]</scope>
    <source>
        <strain evidence="12 13">SAG 245.80</strain>
    </source>
</reference>
<evidence type="ECO:0000313" key="13">
    <source>
        <dbReference type="Proteomes" id="UP001445335"/>
    </source>
</evidence>
<dbReference type="SUPFAM" id="SSF53098">
    <property type="entry name" value="Ribonuclease H-like"/>
    <property type="match status" value="1"/>
</dbReference>
<gene>
    <name evidence="12" type="ORF">WJX81_003599</name>
</gene>
<dbReference type="Pfam" id="PF14260">
    <property type="entry name" value="zf-C4pol"/>
    <property type="match status" value="1"/>
</dbReference>
<evidence type="ECO:0000256" key="8">
    <source>
        <dbReference type="ARBA" id="ARBA00049244"/>
    </source>
</evidence>
<evidence type="ECO:0000313" key="12">
    <source>
        <dbReference type="EMBL" id="KAK9840977.1"/>
    </source>
</evidence>
<evidence type="ECO:0000256" key="7">
    <source>
        <dbReference type="ARBA" id="ARBA00023125"/>
    </source>
</evidence>